<dbReference type="EMBL" id="JAXGFP010000001">
    <property type="protein sequence ID" value="MEG3182624.1"/>
    <property type="molecule type" value="Genomic_DNA"/>
</dbReference>
<proteinExistence type="predicted"/>
<dbReference type="RefSeq" id="WP_332613916.1">
    <property type="nucleotide sequence ID" value="NZ_JAXGFP010000001.1"/>
</dbReference>
<protein>
    <submittedName>
        <fullName evidence="1">Uncharacterized protein</fullName>
    </submittedName>
</protein>
<sequence>MAFALLGTAVAFPIAAKSASLHIGITIVEACDVRTREFASSHPGDPVEAKCSSDTPYSVAVESHPAHGDGRPLPAIVPDDGSAVAPPGYRIATFTL</sequence>
<evidence type="ECO:0000313" key="2">
    <source>
        <dbReference type="Proteomes" id="UP001355056"/>
    </source>
</evidence>
<comment type="caution">
    <text evidence="1">The sequence shown here is derived from an EMBL/GenBank/DDBJ whole genome shotgun (WGS) entry which is preliminary data.</text>
</comment>
<gene>
    <name evidence="1" type="ORF">SNE34_01160</name>
</gene>
<accession>A0ABU7YUI4</accession>
<name>A0ABU7YUI4_9GAMM</name>
<reference evidence="1 2" key="1">
    <citation type="journal article" date="2016" name="Int. J. Syst. Evol. Microbiol.">
        <title>Lysobacter erysipheiresistens sp. nov., an antagonist of powdery mildew, isolated from tobacco-cultivated soil.</title>
        <authorList>
            <person name="Xie B."/>
            <person name="Li T."/>
            <person name="Lin X."/>
            <person name="Wang C.J."/>
            <person name="Chen Y.J."/>
            <person name="Liu W.J."/>
            <person name="Zhao Z.W."/>
        </authorList>
    </citation>
    <scope>NUCLEOTIDE SEQUENCE [LARGE SCALE GENOMIC DNA]</scope>
    <source>
        <strain evidence="1 2">RS-LYSO-3</strain>
    </source>
</reference>
<keyword evidence="2" id="KW-1185">Reference proteome</keyword>
<organism evidence="1 2">
    <name type="scientific">Novilysobacter erysipheiresistens</name>
    <dbReference type="NCBI Taxonomy" id="1749332"/>
    <lineage>
        <taxon>Bacteria</taxon>
        <taxon>Pseudomonadati</taxon>
        <taxon>Pseudomonadota</taxon>
        <taxon>Gammaproteobacteria</taxon>
        <taxon>Lysobacterales</taxon>
        <taxon>Lysobacteraceae</taxon>
        <taxon>Novilysobacter</taxon>
    </lineage>
</organism>
<evidence type="ECO:0000313" key="1">
    <source>
        <dbReference type="EMBL" id="MEG3182624.1"/>
    </source>
</evidence>
<dbReference type="Proteomes" id="UP001355056">
    <property type="component" value="Unassembled WGS sequence"/>
</dbReference>